<evidence type="ECO:0000256" key="2">
    <source>
        <dbReference type="ARBA" id="ARBA00023125"/>
    </source>
</evidence>
<dbReference type="EMBL" id="JBBKZS010000032">
    <property type="protein sequence ID" value="MEJ8859587.1"/>
    <property type="molecule type" value="Genomic_DNA"/>
</dbReference>
<comment type="caution">
    <text evidence="6">The sequence shown here is derived from an EMBL/GenBank/DDBJ whole genome shotgun (WGS) entry which is preliminary data.</text>
</comment>
<dbReference type="PANTHER" id="PTHR46796">
    <property type="entry name" value="HTH-TYPE TRANSCRIPTIONAL ACTIVATOR RHAS-RELATED"/>
    <property type="match status" value="1"/>
</dbReference>
<dbReference type="SUPFAM" id="SSF46689">
    <property type="entry name" value="Homeodomain-like"/>
    <property type="match status" value="1"/>
</dbReference>
<sequence length="438" mass="48098">MSLETCLKRPCTARSNPDDGDRKKVRQPDAHPGLRGLEAALDQAGLADPFALVAIGGPGQALDRLEQGFVWHQPCVERSKIITATGFDPFWLGSHTIHVRARRWSCAMQPLTAEPSPRVIDASTAGLNQVDKFEFWQEVVCKVLVDLECRPDGKNPFEASVSGTRLSALSVARIEASPHRVARLPVGISRSGDESLIFNFILAGVALAEQDGRSVVLKPGDGAMCDAQRPYNLRFDDAFKLITVKVPLASLSHRSAGVHRVTARSLTEAGQMCPILFGYLVGLNQQLPSLDAVASEKVARNFTELLASALDEATLNSPLPLSEYRAVALVRVKDFLERNLDACDLDAAMVSAALNLSPRYINKLFEAENTSLARYIWRRRLERAASDLRDPARQSLGISAVAMAHGFNDLSHFSRAFRQRFEMSPRAYRVTGSVVRPE</sequence>
<feature type="compositionally biased region" description="Basic and acidic residues" evidence="4">
    <location>
        <begin position="16"/>
        <end position="29"/>
    </location>
</feature>
<dbReference type="Pfam" id="PF14525">
    <property type="entry name" value="AraC_binding_2"/>
    <property type="match status" value="1"/>
</dbReference>
<dbReference type="PROSITE" id="PS00041">
    <property type="entry name" value="HTH_ARAC_FAMILY_1"/>
    <property type="match status" value="1"/>
</dbReference>
<keyword evidence="7" id="KW-1185">Reference proteome</keyword>
<evidence type="ECO:0000313" key="6">
    <source>
        <dbReference type="EMBL" id="MEJ8859587.1"/>
    </source>
</evidence>
<dbReference type="InterPro" id="IPR018062">
    <property type="entry name" value="HTH_AraC-typ_CS"/>
</dbReference>
<keyword evidence="3" id="KW-0804">Transcription</keyword>
<dbReference type="InterPro" id="IPR050204">
    <property type="entry name" value="AraC_XylS_family_regulators"/>
</dbReference>
<dbReference type="RefSeq" id="WP_340339624.1">
    <property type="nucleotide sequence ID" value="NZ_JBBKZS010000032.1"/>
</dbReference>
<gene>
    <name evidence="6" type="ORF">WKW79_33850</name>
</gene>
<dbReference type="SMART" id="SM00342">
    <property type="entry name" value="HTH_ARAC"/>
    <property type="match status" value="1"/>
</dbReference>
<dbReference type="Gene3D" id="1.10.10.60">
    <property type="entry name" value="Homeodomain-like"/>
    <property type="match status" value="1"/>
</dbReference>
<dbReference type="InterPro" id="IPR035418">
    <property type="entry name" value="AraC-bd_2"/>
</dbReference>
<evidence type="ECO:0000256" key="3">
    <source>
        <dbReference type="ARBA" id="ARBA00023163"/>
    </source>
</evidence>
<organism evidence="6 7">
    <name type="scientific">Variovorax robiniae</name>
    <dbReference type="NCBI Taxonomy" id="1836199"/>
    <lineage>
        <taxon>Bacteria</taxon>
        <taxon>Pseudomonadati</taxon>
        <taxon>Pseudomonadota</taxon>
        <taxon>Betaproteobacteria</taxon>
        <taxon>Burkholderiales</taxon>
        <taxon>Comamonadaceae</taxon>
        <taxon>Variovorax</taxon>
    </lineage>
</organism>
<dbReference type="Proteomes" id="UP001367030">
    <property type="component" value="Unassembled WGS sequence"/>
</dbReference>
<dbReference type="PROSITE" id="PS01124">
    <property type="entry name" value="HTH_ARAC_FAMILY_2"/>
    <property type="match status" value="1"/>
</dbReference>
<feature type="domain" description="HTH araC/xylS-type" evidence="5">
    <location>
        <begin position="330"/>
        <end position="431"/>
    </location>
</feature>
<evidence type="ECO:0000256" key="1">
    <source>
        <dbReference type="ARBA" id="ARBA00023015"/>
    </source>
</evidence>
<reference evidence="6 7" key="1">
    <citation type="submission" date="2024-03" db="EMBL/GenBank/DDBJ databases">
        <title>Novel species of the genus Variovorax.</title>
        <authorList>
            <person name="Liu Q."/>
            <person name="Xin Y.-H."/>
        </authorList>
    </citation>
    <scope>NUCLEOTIDE SEQUENCE [LARGE SCALE GENOMIC DNA]</scope>
    <source>
        <strain evidence="6 7">KACC 18901</strain>
    </source>
</reference>
<dbReference type="Pfam" id="PF12833">
    <property type="entry name" value="HTH_18"/>
    <property type="match status" value="1"/>
</dbReference>
<dbReference type="InterPro" id="IPR009057">
    <property type="entry name" value="Homeodomain-like_sf"/>
</dbReference>
<dbReference type="PANTHER" id="PTHR46796:SF6">
    <property type="entry name" value="ARAC SUBFAMILY"/>
    <property type="match status" value="1"/>
</dbReference>
<proteinExistence type="predicted"/>
<accession>A0ABU8XI79</accession>
<dbReference type="PRINTS" id="PR00032">
    <property type="entry name" value="HTHARAC"/>
</dbReference>
<evidence type="ECO:0000313" key="7">
    <source>
        <dbReference type="Proteomes" id="UP001367030"/>
    </source>
</evidence>
<keyword evidence="2" id="KW-0238">DNA-binding</keyword>
<dbReference type="InterPro" id="IPR020449">
    <property type="entry name" value="Tscrpt_reg_AraC-type_HTH"/>
</dbReference>
<name>A0ABU8XI79_9BURK</name>
<evidence type="ECO:0000256" key="4">
    <source>
        <dbReference type="SAM" id="MobiDB-lite"/>
    </source>
</evidence>
<dbReference type="InterPro" id="IPR018060">
    <property type="entry name" value="HTH_AraC"/>
</dbReference>
<evidence type="ECO:0000259" key="5">
    <source>
        <dbReference type="PROSITE" id="PS01124"/>
    </source>
</evidence>
<keyword evidence="1" id="KW-0805">Transcription regulation</keyword>
<feature type="region of interest" description="Disordered" evidence="4">
    <location>
        <begin position="10"/>
        <end position="32"/>
    </location>
</feature>
<protein>
    <submittedName>
        <fullName evidence="6">Helix-turn-helix domain-containing protein</fullName>
    </submittedName>
</protein>